<organism evidence="1 2">
    <name type="scientific">Methylobacterium longum</name>
    <dbReference type="NCBI Taxonomy" id="767694"/>
    <lineage>
        <taxon>Bacteria</taxon>
        <taxon>Pseudomonadati</taxon>
        <taxon>Pseudomonadota</taxon>
        <taxon>Alphaproteobacteria</taxon>
        <taxon>Hyphomicrobiales</taxon>
        <taxon>Methylobacteriaceae</taxon>
        <taxon>Methylobacterium</taxon>
    </lineage>
</organism>
<evidence type="ECO:0000313" key="1">
    <source>
        <dbReference type="EMBL" id="MDN3574613.1"/>
    </source>
</evidence>
<dbReference type="RefSeq" id="WP_238286270.1">
    <property type="nucleotide sequence ID" value="NZ_BPQS01000005.1"/>
</dbReference>
<dbReference type="Proteomes" id="UP001244297">
    <property type="component" value="Unassembled WGS sequence"/>
</dbReference>
<protein>
    <recommendedName>
        <fullName evidence="3">YCII-related domain-containing protein</fullName>
    </recommendedName>
</protein>
<gene>
    <name evidence="1" type="ORF">QWZ18_28945</name>
</gene>
<evidence type="ECO:0000313" key="2">
    <source>
        <dbReference type="Proteomes" id="UP001244297"/>
    </source>
</evidence>
<comment type="caution">
    <text evidence="1">The sequence shown here is derived from an EMBL/GenBank/DDBJ whole genome shotgun (WGS) entry which is preliminary data.</text>
</comment>
<proteinExistence type="predicted"/>
<keyword evidence="2" id="KW-1185">Reference proteome</keyword>
<reference evidence="2" key="1">
    <citation type="journal article" date="2019" name="Int. J. Syst. Evol. Microbiol.">
        <title>The Global Catalogue of Microorganisms (GCM) 10K type strain sequencing project: providing services to taxonomists for standard genome sequencing and annotation.</title>
        <authorList>
            <consortium name="The Broad Institute Genomics Platform"/>
            <consortium name="The Broad Institute Genome Sequencing Center for Infectious Disease"/>
            <person name="Wu L."/>
            <person name="Ma J."/>
        </authorList>
    </citation>
    <scope>NUCLEOTIDE SEQUENCE [LARGE SCALE GENOMIC DNA]</scope>
    <source>
        <strain evidence="2">CECT 7806</strain>
    </source>
</reference>
<accession>A0ABT8AXA5</accession>
<sequence length="114" mass="12415">MTRFLVLYCVPSAVIEGWKRTAPETRGPAEAKMKAAWDDWMQAHAGTVNGTEAGGRTKRVASDGISDIKNDVMLYAFAEAESHDAAAQMFADHPHLQIPQASIQVMEVRAMTGP</sequence>
<evidence type="ECO:0008006" key="3">
    <source>
        <dbReference type="Google" id="ProtNLM"/>
    </source>
</evidence>
<name>A0ABT8AXA5_9HYPH</name>
<dbReference type="EMBL" id="JAUFPT010000107">
    <property type="protein sequence ID" value="MDN3574613.1"/>
    <property type="molecule type" value="Genomic_DNA"/>
</dbReference>